<keyword evidence="4" id="KW-1185">Reference proteome</keyword>
<dbReference type="OrthoDB" id="9786100at2"/>
<dbReference type="Proteomes" id="UP000186890">
    <property type="component" value="Unassembled WGS sequence"/>
</dbReference>
<feature type="coiled-coil region" evidence="1">
    <location>
        <begin position="285"/>
        <end position="319"/>
    </location>
</feature>
<reference evidence="4" key="1">
    <citation type="submission" date="2016-12" db="EMBL/GenBank/DDBJ databases">
        <authorList>
            <person name="Gulvik C.A."/>
        </authorList>
    </citation>
    <scope>NUCLEOTIDE SEQUENCE [LARGE SCALE GENOMIC DNA]</scope>
    <source>
        <strain evidence="4">NED12-00049-6B</strain>
    </source>
</reference>
<organism evidence="3 4">
    <name type="scientific">Streptococcus cuniculi</name>
    <dbReference type="NCBI Taxonomy" id="1432788"/>
    <lineage>
        <taxon>Bacteria</taxon>
        <taxon>Bacillati</taxon>
        <taxon>Bacillota</taxon>
        <taxon>Bacilli</taxon>
        <taxon>Lactobacillales</taxon>
        <taxon>Streptococcaceae</taxon>
        <taxon>Streptococcus</taxon>
    </lineage>
</organism>
<feature type="domain" description="LicD/FKTN/FKRP nucleotidyltransferase" evidence="2">
    <location>
        <begin position="19"/>
        <end position="221"/>
    </location>
</feature>
<dbReference type="EMBL" id="MSJM01000001">
    <property type="protein sequence ID" value="OLF48769.1"/>
    <property type="molecule type" value="Genomic_DNA"/>
</dbReference>
<evidence type="ECO:0000256" key="1">
    <source>
        <dbReference type="SAM" id="Coils"/>
    </source>
</evidence>
<dbReference type="RefSeq" id="WP_075103816.1">
    <property type="nucleotide sequence ID" value="NZ_MSJM01000001.1"/>
</dbReference>
<dbReference type="InterPro" id="IPR007074">
    <property type="entry name" value="LicD/FKTN/FKRP_NTP_transf"/>
</dbReference>
<gene>
    <name evidence="3" type="ORF">BU202_00305</name>
</gene>
<proteinExistence type="predicted"/>
<keyword evidence="1" id="KW-0175">Coiled coil</keyword>
<dbReference type="AlphaFoldDB" id="A0A1Q8EAF6"/>
<sequence length="347" mass="41058">MDPIQKKMFQVYEEVKRICDENNLRYFAAGGTKIGAVLWQGIIPWDDDIDLVMPINDLEKLVDIIQNSECQDIAVFDGLTALHSDILGIKVYDTHSMFTSNNLLNRPDSFTGIFVDIFPLIGAPNGDIYPFIEDIYEVGDELYRQRLFGTDELMISQYIERMQDILHRYSFDEAETILNAANPVGEHYPKDEFLDYQYFPFETSQIPVSKQYDSHLKQQYGFYTKDWPEEKRQHLHQEFALVDTEKTVDFYRYTIETSPIRNYMEKLWTIKSELEKSVFDIDDSRKLTEEKYRRLEKEKEKLEAEMEVMVETLKELESRHLSLLNSKSWKITRPLRAITNFIQSKRK</sequence>
<accession>A0A1Q8EAF6</accession>
<protein>
    <recommendedName>
        <fullName evidence="2">LicD/FKTN/FKRP nucleotidyltransferase domain-containing protein</fullName>
    </recommendedName>
</protein>
<evidence type="ECO:0000313" key="4">
    <source>
        <dbReference type="Proteomes" id="UP000186890"/>
    </source>
</evidence>
<dbReference type="Pfam" id="PF04991">
    <property type="entry name" value="LicD"/>
    <property type="match status" value="1"/>
</dbReference>
<name>A0A1Q8EAF6_9STRE</name>
<dbReference type="PANTHER" id="PTHR43404:SF2">
    <property type="entry name" value="LIPOPOLYSACCHARIDE CHOLINEPHOSPHOTRANSFERASE LICD"/>
    <property type="match status" value="1"/>
</dbReference>
<evidence type="ECO:0000259" key="2">
    <source>
        <dbReference type="Pfam" id="PF04991"/>
    </source>
</evidence>
<dbReference type="PANTHER" id="PTHR43404">
    <property type="entry name" value="LIPOPOLYSACCHARIDE CHOLINEPHOSPHOTRANSFERASE LICD"/>
    <property type="match status" value="1"/>
</dbReference>
<dbReference type="InterPro" id="IPR052942">
    <property type="entry name" value="LPS_cholinephosphotransferase"/>
</dbReference>
<evidence type="ECO:0000313" key="3">
    <source>
        <dbReference type="EMBL" id="OLF48769.1"/>
    </source>
</evidence>
<comment type="caution">
    <text evidence="3">The sequence shown here is derived from an EMBL/GenBank/DDBJ whole genome shotgun (WGS) entry which is preliminary data.</text>
</comment>
<dbReference type="GO" id="GO:0009100">
    <property type="term" value="P:glycoprotein metabolic process"/>
    <property type="evidence" value="ECO:0007669"/>
    <property type="project" value="UniProtKB-ARBA"/>
</dbReference>